<name>A0A1W1V8R3_DESTI</name>
<dbReference type="OrthoDB" id="9798918at2"/>
<dbReference type="AlphaFoldDB" id="A0A1W1V8R3"/>
<dbReference type="PANTHER" id="PTHR35146:SF1">
    <property type="entry name" value="UPF0178 PROTEIN YAII"/>
    <property type="match status" value="1"/>
</dbReference>
<dbReference type="Proteomes" id="UP000192731">
    <property type="component" value="Unassembled WGS sequence"/>
</dbReference>
<dbReference type="Pfam" id="PF02639">
    <property type="entry name" value="DUF188"/>
    <property type="match status" value="1"/>
</dbReference>
<dbReference type="NCBIfam" id="NF001095">
    <property type="entry name" value="PRK00124.1"/>
    <property type="match status" value="1"/>
</dbReference>
<gene>
    <name evidence="3" type="ORF">SAMN00017405_0665</name>
</gene>
<comment type="similarity">
    <text evidence="1 2">Belongs to the UPF0178 family.</text>
</comment>
<evidence type="ECO:0000313" key="3">
    <source>
        <dbReference type="EMBL" id="SMB89819.1"/>
    </source>
</evidence>
<dbReference type="PANTHER" id="PTHR35146">
    <property type="entry name" value="UPF0178 PROTEIN YAII"/>
    <property type="match status" value="1"/>
</dbReference>
<dbReference type="InterPro" id="IPR003791">
    <property type="entry name" value="UPF0178"/>
</dbReference>
<evidence type="ECO:0000256" key="2">
    <source>
        <dbReference type="HAMAP-Rule" id="MF_00489"/>
    </source>
</evidence>
<proteinExistence type="inferred from homology"/>
<evidence type="ECO:0000313" key="4">
    <source>
        <dbReference type="Proteomes" id="UP000192731"/>
    </source>
</evidence>
<dbReference type="RefSeq" id="WP_084053038.1">
    <property type="nucleotide sequence ID" value="NZ_FWWT01000016.1"/>
</dbReference>
<keyword evidence="4" id="KW-1185">Reference proteome</keyword>
<sequence length="145" mass="16149">MNIYVDADACPVKDIIIDLGQKYKVKVVIVCSISHYSKALENVESIIVDNVPQAADMAIINKIKENDIVITQDYGLASIALAKKCKVLHHTGKPYTNENIDNLLLNRHISSKIRRAGGKTKGPKAFTEVDRERFRMALSGLLDKK</sequence>
<accession>A0A1W1V8R3</accession>
<protein>
    <recommendedName>
        <fullName evidence="2">UPF0178 protein SAMN00017405_0665</fullName>
    </recommendedName>
</protein>
<dbReference type="HAMAP" id="MF_00489">
    <property type="entry name" value="UPF0178"/>
    <property type="match status" value="1"/>
</dbReference>
<evidence type="ECO:0000256" key="1">
    <source>
        <dbReference type="ARBA" id="ARBA00008522"/>
    </source>
</evidence>
<reference evidence="3 4" key="1">
    <citation type="submission" date="2017-04" db="EMBL/GenBank/DDBJ databases">
        <authorList>
            <person name="Afonso C.L."/>
            <person name="Miller P.J."/>
            <person name="Scott M.A."/>
            <person name="Spackman E."/>
            <person name="Goraichik I."/>
            <person name="Dimitrov K.M."/>
            <person name="Suarez D.L."/>
            <person name="Swayne D.E."/>
        </authorList>
    </citation>
    <scope>NUCLEOTIDE SEQUENCE [LARGE SCALE GENOMIC DNA]</scope>
    <source>
        <strain evidence="3 4">DSM 11270</strain>
    </source>
</reference>
<dbReference type="STRING" id="656914.SAMN00017405_0665"/>
<dbReference type="EMBL" id="FWWT01000016">
    <property type="protein sequence ID" value="SMB89819.1"/>
    <property type="molecule type" value="Genomic_DNA"/>
</dbReference>
<organism evidence="3 4">
    <name type="scientific">Desulfonispora thiosulfatigenes DSM 11270</name>
    <dbReference type="NCBI Taxonomy" id="656914"/>
    <lineage>
        <taxon>Bacteria</taxon>
        <taxon>Bacillati</taxon>
        <taxon>Bacillota</taxon>
        <taxon>Clostridia</taxon>
        <taxon>Eubacteriales</taxon>
        <taxon>Peptococcaceae</taxon>
        <taxon>Desulfonispora</taxon>
    </lineage>
</organism>